<sequence length="156" mass="18194">MIHEKIIDGLRWDINKLKINDIPTTKGIYCYLDKVTLAIQYVGSAVGVKGLRGRIWSQHLNPDYLESRKEKFSSKDSEQIKKQIKKNGKIVIEKSAFRKNLARKHNLTPGVPCLEFLKENFLLVFFPLDEHSTEKIHEIEKDIINNLAPKYNIRNY</sequence>
<dbReference type="RefSeq" id="WP_267928070.1">
    <property type="nucleotide sequence ID" value="NZ_AP024233.1"/>
</dbReference>
<evidence type="ECO:0000313" key="2">
    <source>
        <dbReference type="Proteomes" id="UP001063350"/>
    </source>
</evidence>
<protein>
    <submittedName>
        <fullName evidence="1">Uncharacterized protein</fullName>
    </submittedName>
</protein>
<dbReference type="Proteomes" id="UP001063350">
    <property type="component" value="Chromosome"/>
</dbReference>
<name>A0A915TZJ9_9BACT</name>
<reference evidence="1" key="1">
    <citation type="submission" date="2020-12" db="EMBL/GenBank/DDBJ databases">
        <title>Desulfobium dissulfuricans gen. nov., sp. nov., a novel mesophilic, sulfate-reducing bacterium isolated from a deep-sea hydrothermal vent.</title>
        <authorList>
            <person name="Hashimoto Y."/>
            <person name="Tame A."/>
            <person name="Sawayama S."/>
            <person name="Miyazaki J."/>
            <person name="Takai K."/>
            <person name="Nakagawa S."/>
        </authorList>
    </citation>
    <scope>NUCLEOTIDE SEQUENCE</scope>
    <source>
        <strain evidence="1">GF1</strain>
    </source>
</reference>
<organism evidence="1 2">
    <name type="scientific">Desulfolithobacter dissulfuricans</name>
    <dbReference type="NCBI Taxonomy" id="2795293"/>
    <lineage>
        <taxon>Bacteria</taxon>
        <taxon>Pseudomonadati</taxon>
        <taxon>Thermodesulfobacteriota</taxon>
        <taxon>Desulfobulbia</taxon>
        <taxon>Desulfobulbales</taxon>
        <taxon>Desulfobulbaceae</taxon>
        <taxon>Desulfolithobacter</taxon>
    </lineage>
</organism>
<proteinExistence type="predicted"/>
<keyword evidence="2" id="KW-1185">Reference proteome</keyword>
<gene>
    <name evidence="1" type="ORF">GF1_05210</name>
</gene>
<dbReference type="EMBL" id="AP024233">
    <property type="protein sequence ID" value="BCO08145.1"/>
    <property type="molecule type" value="Genomic_DNA"/>
</dbReference>
<dbReference type="AlphaFoldDB" id="A0A915TZJ9"/>
<dbReference type="KEGG" id="ddu:GF1_05210"/>
<evidence type="ECO:0000313" key="1">
    <source>
        <dbReference type="EMBL" id="BCO08145.1"/>
    </source>
</evidence>
<accession>A0A915TZJ9</accession>